<gene>
    <name evidence="2" type="ORF">UFOPK2656_00274</name>
    <name evidence="3" type="ORF">UFOPK3267_01585</name>
    <name evidence="4" type="ORF">UFOPK3651_00042</name>
    <name evidence="5" type="ORF">UFOPK3931_02753</name>
    <name evidence="1" type="ORF">UFOPK4189_00271</name>
</gene>
<evidence type="ECO:0000313" key="3">
    <source>
        <dbReference type="EMBL" id="CAB4851543.1"/>
    </source>
</evidence>
<organism evidence="3">
    <name type="scientific">freshwater metagenome</name>
    <dbReference type="NCBI Taxonomy" id="449393"/>
    <lineage>
        <taxon>unclassified sequences</taxon>
        <taxon>metagenomes</taxon>
        <taxon>ecological metagenomes</taxon>
    </lineage>
</organism>
<dbReference type="EMBL" id="CAESGF010000002">
    <property type="protein sequence ID" value="CAB4362495.1"/>
    <property type="molecule type" value="Genomic_DNA"/>
</dbReference>
<dbReference type="EMBL" id="CAEZYF010000002">
    <property type="protein sequence ID" value="CAB4704796.1"/>
    <property type="molecule type" value="Genomic_DNA"/>
</dbReference>
<evidence type="ECO:0000313" key="5">
    <source>
        <dbReference type="EMBL" id="CAB5009969.1"/>
    </source>
</evidence>
<evidence type="ECO:0000313" key="2">
    <source>
        <dbReference type="EMBL" id="CAB4704796.1"/>
    </source>
</evidence>
<evidence type="ECO:0000313" key="4">
    <source>
        <dbReference type="EMBL" id="CAB4909251.1"/>
    </source>
</evidence>
<protein>
    <submittedName>
        <fullName evidence="3">Unannotated protein</fullName>
    </submittedName>
</protein>
<proteinExistence type="predicted"/>
<evidence type="ECO:0000313" key="1">
    <source>
        <dbReference type="EMBL" id="CAB4362495.1"/>
    </source>
</evidence>
<accession>A0A6J7C731</accession>
<reference evidence="3" key="1">
    <citation type="submission" date="2020-05" db="EMBL/GenBank/DDBJ databases">
        <authorList>
            <person name="Chiriac C."/>
            <person name="Salcher M."/>
            <person name="Ghai R."/>
            <person name="Kavagutti S V."/>
        </authorList>
    </citation>
    <scope>NUCLEOTIDE SEQUENCE</scope>
</reference>
<name>A0A6J7C731_9ZZZZ</name>
<dbReference type="EMBL" id="CAFBOL010000105">
    <property type="protein sequence ID" value="CAB5009969.1"/>
    <property type="molecule type" value="Genomic_DNA"/>
</dbReference>
<dbReference type="EMBL" id="CAFBIY010000084">
    <property type="protein sequence ID" value="CAB4851543.1"/>
    <property type="molecule type" value="Genomic_DNA"/>
</dbReference>
<dbReference type="AlphaFoldDB" id="A0A6J7C731"/>
<dbReference type="EMBL" id="CAFBMT010000001">
    <property type="protein sequence ID" value="CAB4909251.1"/>
    <property type="molecule type" value="Genomic_DNA"/>
</dbReference>
<sequence>MALGASGPPASAKQVQYLEALLDKAGYASFREARHPLGLTQRQSNGKFSKSEASELIDQLVNGEAPSVDEAYSKHTAPDSAADAVADKILAGQATVLKGIPAQLLADELLSRGWSVREPS</sequence>